<dbReference type="CDD" id="cd04725">
    <property type="entry name" value="OMP_decarboxylase_like"/>
    <property type="match status" value="1"/>
</dbReference>
<feature type="domain" description="Orotidine 5'-phosphate decarboxylase" evidence="8">
    <location>
        <begin position="17"/>
        <end position="285"/>
    </location>
</feature>
<accession>A0ABS5BYZ1</accession>
<comment type="catalytic activity">
    <reaction evidence="6 7">
        <text>orotidine 5'-phosphate + H(+) = UMP + CO2</text>
        <dbReference type="Rhea" id="RHEA:11596"/>
        <dbReference type="ChEBI" id="CHEBI:15378"/>
        <dbReference type="ChEBI" id="CHEBI:16526"/>
        <dbReference type="ChEBI" id="CHEBI:57538"/>
        <dbReference type="ChEBI" id="CHEBI:57865"/>
        <dbReference type="EC" id="4.1.1.23"/>
    </reaction>
</comment>
<evidence type="ECO:0000256" key="2">
    <source>
        <dbReference type="ARBA" id="ARBA00008847"/>
    </source>
</evidence>
<dbReference type="Gene3D" id="3.20.20.70">
    <property type="entry name" value="Aldolase class I"/>
    <property type="match status" value="1"/>
</dbReference>
<evidence type="ECO:0000256" key="7">
    <source>
        <dbReference type="HAMAP-Rule" id="MF_01215"/>
    </source>
</evidence>
<dbReference type="SMART" id="SM00934">
    <property type="entry name" value="OMPdecase"/>
    <property type="match status" value="1"/>
</dbReference>
<organism evidence="9 10">
    <name type="scientific">Gemmata palustris</name>
    <dbReference type="NCBI Taxonomy" id="2822762"/>
    <lineage>
        <taxon>Bacteria</taxon>
        <taxon>Pseudomonadati</taxon>
        <taxon>Planctomycetota</taxon>
        <taxon>Planctomycetia</taxon>
        <taxon>Gemmatales</taxon>
        <taxon>Gemmataceae</taxon>
        <taxon>Gemmata</taxon>
    </lineage>
</organism>
<evidence type="ECO:0000256" key="3">
    <source>
        <dbReference type="ARBA" id="ARBA00022793"/>
    </source>
</evidence>
<dbReference type="NCBIfam" id="TIGR02127">
    <property type="entry name" value="pyrF_sub2"/>
    <property type="match status" value="1"/>
</dbReference>
<dbReference type="PANTHER" id="PTHR43375:SF1">
    <property type="entry name" value="OROTIDINE 5'-PHOSPHATE DECARBOXYLASE"/>
    <property type="match status" value="1"/>
</dbReference>
<dbReference type="InterPro" id="IPR018089">
    <property type="entry name" value="OMPdecase_AS"/>
</dbReference>
<dbReference type="EMBL" id="JAGKQQ010000001">
    <property type="protein sequence ID" value="MBP3958942.1"/>
    <property type="molecule type" value="Genomic_DNA"/>
</dbReference>
<comment type="caution">
    <text evidence="9">The sequence shown here is derived from an EMBL/GenBank/DDBJ whole genome shotgun (WGS) entry which is preliminary data.</text>
</comment>
<evidence type="ECO:0000256" key="6">
    <source>
        <dbReference type="ARBA" id="ARBA00049157"/>
    </source>
</evidence>
<dbReference type="InterPro" id="IPR001754">
    <property type="entry name" value="OMPdeCOase_dom"/>
</dbReference>
<dbReference type="EC" id="4.1.1.23" evidence="7"/>
<reference evidence="9 10" key="1">
    <citation type="submission" date="2021-04" db="EMBL/GenBank/DDBJ databases">
        <authorList>
            <person name="Ivanova A."/>
        </authorList>
    </citation>
    <scope>NUCLEOTIDE SEQUENCE [LARGE SCALE GENOMIC DNA]</scope>
    <source>
        <strain evidence="9 10">G18</strain>
    </source>
</reference>
<protein>
    <recommendedName>
        <fullName evidence="7">Orotidine 5'-phosphate decarboxylase</fullName>
        <ecNumber evidence="7">4.1.1.23</ecNumber>
    </recommendedName>
    <alternativeName>
        <fullName evidence="7">OMP decarboxylase</fullName>
        <shortName evidence="7">OMPDCase</shortName>
        <shortName evidence="7">OMPdecase</shortName>
    </alternativeName>
</protein>
<dbReference type="PANTHER" id="PTHR43375">
    <property type="entry name" value="OROTIDINE 5'-PHOSPHATE DECARBOXYLASE"/>
    <property type="match status" value="1"/>
</dbReference>
<dbReference type="GO" id="GO:0004590">
    <property type="term" value="F:orotidine-5'-phosphate decarboxylase activity"/>
    <property type="evidence" value="ECO:0007669"/>
    <property type="project" value="UniProtKB-EC"/>
</dbReference>
<gene>
    <name evidence="7 9" type="primary">pyrF</name>
    <name evidence="9" type="ORF">J8F10_27170</name>
</gene>
<evidence type="ECO:0000313" key="10">
    <source>
        <dbReference type="Proteomes" id="UP000676565"/>
    </source>
</evidence>
<comment type="pathway">
    <text evidence="1 7">Pyrimidine metabolism; UMP biosynthesis via de novo pathway; UMP from orotate: step 2/2.</text>
</comment>
<dbReference type="InterPro" id="IPR013785">
    <property type="entry name" value="Aldolase_TIM"/>
</dbReference>
<keyword evidence="3 7" id="KW-0210">Decarboxylase</keyword>
<dbReference type="Proteomes" id="UP000676565">
    <property type="component" value="Unassembled WGS sequence"/>
</dbReference>
<dbReference type="InterPro" id="IPR011060">
    <property type="entry name" value="RibuloseP-bd_barrel"/>
</dbReference>
<evidence type="ECO:0000313" key="9">
    <source>
        <dbReference type="EMBL" id="MBP3958942.1"/>
    </source>
</evidence>
<dbReference type="PROSITE" id="PS00156">
    <property type="entry name" value="OMPDECASE"/>
    <property type="match status" value="1"/>
</dbReference>
<keyword evidence="5 7" id="KW-0456">Lyase</keyword>
<dbReference type="SUPFAM" id="SSF51366">
    <property type="entry name" value="Ribulose-phoshate binding barrel"/>
    <property type="match status" value="1"/>
</dbReference>
<keyword evidence="10" id="KW-1185">Reference proteome</keyword>
<proteinExistence type="inferred from homology"/>
<evidence type="ECO:0000256" key="5">
    <source>
        <dbReference type="ARBA" id="ARBA00023239"/>
    </source>
</evidence>
<dbReference type="RefSeq" id="WP_210659370.1">
    <property type="nucleotide sequence ID" value="NZ_JAGKQQ010000001.1"/>
</dbReference>
<comment type="similarity">
    <text evidence="2 7">Belongs to the OMP decarboxylase family. Type 2 subfamily.</text>
</comment>
<keyword evidence="4 7" id="KW-0665">Pyrimidine biosynthesis</keyword>
<evidence type="ECO:0000256" key="1">
    <source>
        <dbReference type="ARBA" id="ARBA00004861"/>
    </source>
</evidence>
<sequence>MPSFSDRLAEAVRQKGPLCVGIDPRWESLPKAIRESVQNEQVNERAAVGFFEFGRKVLELVRPFAGVVKPQAAFFELIGPNGMEMLQQLLQEAKLQGFVTILDAKRGDIASTATAYADAAFGGCIIDGETFPVWNADSLTINPYLGRDAVEPFLTAAKANGRGTFVLVRTSNPGAGLFQDLVCDGKPVYRHVAEEVAKWNATTIGSCGLGDVGAVVGATHPKELVELRGVMPDVWFLVPGYGAQGGTAADVKAAYRPDGLGAIVNSSRGVTFPFHPDDPDWEAKIVAAAQKAQSELKP</sequence>
<evidence type="ECO:0000256" key="4">
    <source>
        <dbReference type="ARBA" id="ARBA00022975"/>
    </source>
</evidence>
<dbReference type="Pfam" id="PF00215">
    <property type="entry name" value="OMPdecase"/>
    <property type="match status" value="1"/>
</dbReference>
<evidence type="ECO:0000259" key="8">
    <source>
        <dbReference type="SMART" id="SM00934"/>
    </source>
</evidence>
<dbReference type="HAMAP" id="MF_01215">
    <property type="entry name" value="OMPdecase_type2"/>
    <property type="match status" value="1"/>
</dbReference>
<feature type="active site" description="Proton donor" evidence="7">
    <location>
        <position position="105"/>
    </location>
</feature>
<name>A0ABS5BYZ1_9BACT</name>
<dbReference type="InterPro" id="IPR011995">
    <property type="entry name" value="OMPdecase_type-2"/>
</dbReference>